<keyword evidence="4" id="KW-1185">Reference proteome</keyword>
<dbReference type="InterPro" id="IPR041497">
    <property type="entry name" value="Thump-like"/>
</dbReference>
<gene>
    <name evidence="3" type="ORF">NGF19_11775</name>
</gene>
<name>A0ABT0ZD05_9ACTN</name>
<evidence type="ECO:0000259" key="2">
    <source>
        <dbReference type="Pfam" id="PF18096"/>
    </source>
</evidence>
<dbReference type="EMBL" id="JAMWMR010000007">
    <property type="protein sequence ID" value="MCN9241459.1"/>
    <property type="molecule type" value="Genomic_DNA"/>
</dbReference>
<protein>
    <submittedName>
        <fullName evidence="3">Class I SAM-dependent methyltransferase</fullName>
    </submittedName>
</protein>
<dbReference type="GO" id="GO:0008168">
    <property type="term" value="F:methyltransferase activity"/>
    <property type="evidence" value="ECO:0007669"/>
    <property type="project" value="UniProtKB-KW"/>
</dbReference>
<dbReference type="Gene3D" id="3.40.50.150">
    <property type="entry name" value="Vaccinia Virus protein VP39"/>
    <property type="match status" value="1"/>
</dbReference>
<dbReference type="Pfam" id="PF13649">
    <property type="entry name" value="Methyltransf_25"/>
    <property type="match status" value="1"/>
</dbReference>
<dbReference type="InterPro" id="IPR029063">
    <property type="entry name" value="SAM-dependent_MTases_sf"/>
</dbReference>
<dbReference type="Pfam" id="PF18096">
    <property type="entry name" value="Thump_like"/>
    <property type="match status" value="1"/>
</dbReference>
<dbReference type="InterPro" id="IPR041698">
    <property type="entry name" value="Methyltransf_25"/>
</dbReference>
<evidence type="ECO:0000259" key="1">
    <source>
        <dbReference type="Pfam" id="PF13649"/>
    </source>
</evidence>
<dbReference type="Proteomes" id="UP001523219">
    <property type="component" value="Unassembled WGS sequence"/>
</dbReference>
<dbReference type="CDD" id="cd02440">
    <property type="entry name" value="AdoMet_MTases"/>
    <property type="match status" value="1"/>
</dbReference>
<sequence length="398" mass="42504">MNDVSFASLRTPEGRALLDEVRGTAPAQELAVATRLRRDHPAELVSAALAQARLRERAAAKFGAEDAARMFFTPNGVEQSTRTTVATYRARRLRALGVSSVADLCCGIGGDAIALARTGIRVLAVDRDPLTAAAARANAEALGLSALIEVREADVTDVDVSSYDAVFVDPARRGGRSGRSAGGRIFDPEAYSPPLSWAVATALKAPHAALKVAPGIPHEAVPPEAEAEWISDGGDVKEAVLWFGTEPRLVRATLLPGPRELRGRGLPDPPVRPLGRYLYEPDGAAIRAHLVAEVADELDGGLLDATIAYVTADELRPCPYATAYEITDRLPFNVKKLKALLREREVGVLTVKKRGSAVEPEELRRKVLPKPQGRNALTVFLTRVAGAPTMLLGHPAHA</sequence>
<evidence type="ECO:0000313" key="3">
    <source>
        <dbReference type="EMBL" id="MCN9241459.1"/>
    </source>
</evidence>
<feature type="domain" description="THUMP-like" evidence="2">
    <location>
        <begin position="321"/>
        <end position="395"/>
    </location>
</feature>
<reference evidence="3 4" key="1">
    <citation type="submission" date="2022-05" db="EMBL/GenBank/DDBJ databases">
        <title>Streptomyces sp. nov. RY43-2 isolated from soil of a peat swamp forest.</title>
        <authorList>
            <person name="Kanchanasin P."/>
            <person name="Tanasupawat S."/>
            <person name="Phongsopitanun W."/>
        </authorList>
    </citation>
    <scope>NUCLEOTIDE SEQUENCE [LARGE SCALE GENOMIC DNA]</scope>
    <source>
        <strain evidence="3 4">RY43-2</strain>
    </source>
</reference>
<organism evidence="3 4">
    <name type="scientific">Streptomyces macrolidinus</name>
    <dbReference type="NCBI Taxonomy" id="2952607"/>
    <lineage>
        <taxon>Bacteria</taxon>
        <taxon>Bacillati</taxon>
        <taxon>Actinomycetota</taxon>
        <taxon>Actinomycetes</taxon>
        <taxon>Kitasatosporales</taxon>
        <taxon>Streptomycetaceae</taxon>
        <taxon>Streptomyces</taxon>
    </lineage>
</organism>
<dbReference type="PANTHER" id="PTHR14741:SF32">
    <property type="entry name" value="TRIMETHYLGUANOSINE SYNTHASE"/>
    <property type="match status" value="1"/>
</dbReference>
<keyword evidence="3" id="KW-0489">Methyltransferase</keyword>
<accession>A0ABT0ZD05</accession>
<dbReference type="PANTHER" id="PTHR14741">
    <property type="entry name" value="S-ADENOSYLMETHIONINE-DEPENDENT METHYLTRANSFERASE RELATED"/>
    <property type="match status" value="1"/>
</dbReference>
<dbReference type="SUPFAM" id="SSF53335">
    <property type="entry name" value="S-adenosyl-L-methionine-dependent methyltransferases"/>
    <property type="match status" value="1"/>
</dbReference>
<feature type="domain" description="Methyltransferase" evidence="1">
    <location>
        <begin position="101"/>
        <end position="168"/>
    </location>
</feature>
<dbReference type="GO" id="GO:0032259">
    <property type="term" value="P:methylation"/>
    <property type="evidence" value="ECO:0007669"/>
    <property type="project" value="UniProtKB-KW"/>
</dbReference>
<keyword evidence="3" id="KW-0808">Transferase</keyword>
<evidence type="ECO:0000313" key="4">
    <source>
        <dbReference type="Proteomes" id="UP001523219"/>
    </source>
</evidence>
<proteinExistence type="predicted"/>
<comment type="caution">
    <text evidence="3">The sequence shown here is derived from an EMBL/GenBank/DDBJ whole genome shotgun (WGS) entry which is preliminary data.</text>
</comment>